<feature type="transmembrane region" description="Helical" evidence="1">
    <location>
        <begin position="190"/>
        <end position="207"/>
    </location>
</feature>
<dbReference type="AlphaFoldDB" id="A0A563DGU5"/>
<sequence>MPISITEQVFVGIATLLIIILGILFVKIIDEINFKNKFLSYFLICLLLISPSLLKNLWYDLGRLDILGILYCLLFLLPFSQKIIHILFILSPIVLFIHEGFLLLWLPTYFICWFIINDMKINKVFLFFCITSIASIFFNIYFGKLEVDFEIFKNYLINKSSGEVYIENTVITDSLYNQIYNSMVLNFTHVKFWFLGFINLFTFIYIIKIFFKILNINKLYYKFIFIPIPFTFIMFFLGSDALRWFSNICFSLYIILIAILAKNKNEIREYKFEGEDFNYLCFMIFILLIMLPFTKLGVLWW</sequence>
<organism evidence="2 3">
    <name type="scientific">Apibacter muscae</name>
    <dbReference type="NCBI Taxonomy" id="2509004"/>
    <lineage>
        <taxon>Bacteria</taxon>
        <taxon>Pseudomonadati</taxon>
        <taxon>Bacteroidota</taxon>
        <taxon>Flavobacteriia</taxon>
        <taxon>Flavobacteriales</taxon>
        <taxon>Weeksellaceae</taxon>
        <taxon>Apibacter</taxon>
    </lineage>
</organism>
<keyword evidence="3" id="KW-1185">Reference proteome</keyword>
<feature type="transmembrane region" description="Helical" evidence="1">
    <location>
        <begin position="38"/>
        <end position="54"/>
    </location>
</feature>
<keyword evidence="1" id="KW-0812">Transmembrane</keyword>
<dbReference type="Proteomes" id="UP000319499">
    <property type="component" value="Unassembled WGS sequence"/>
</dbReference>
<reference evidence="2 3" key="1">
    <citation type="submission" date="2019-02" db="EMBL/GenBank/DDBJ databases">
        <title>Apibacter muscae sp. nov.: a novel member of the house fly microbiota.</title>
        <authorList>
            <person name="Park R."/>
        </authorList>
    </citation>
    <scope>NUCLEOTIDE SEQUENCE [LARGE SCALE GENOMIC DNA]</scope>
    <source>
        <strain evidence="2 3">AL1</strain>
    </source>
</reference>
<feature type="transmembrane region" description="Helical" evidence="1">
    <location>
        <begin position="124"/>
        <end position="142"/>
    </location>
</feature>
<evidence type="ECO:0008006" key="4">
    <source>
        <dbReference type="Google" id="ProtNLM"/>
    </source>
</evidence>
<evidence type="ECO:0000313" key="2">
    <source>
        <dbReference type="EMBL" id="TWP29292.1"/>
    </source>
</evidence>
<protein>
    <recommendedName>
        <fullName evidence="4">EpsG family protein</fullName>
    </recommendedName>
</protein>
<keyword evidence="1" id="KW-1133">Transmembrane helix</keyword>
<feature type="transmembrane region" description="Helical" evidence="1">
    <location>
        <begin position="244"/>
        <end position="261"/>
    </location>
</feature>
<keyword evidence="1" id="KW-0472">Membrane</keyword>
<feature type="transmembrane region" description="Helical" evidence="1">
    <location>
        <begin position="9"/>
        <end position="26"/>
    </location>
</feature>
<comment type="caution">
    <text evidence="2">The sequence shown here is derived from an EMBL/GenBank/DDBJ whole genome shotgun (WGS) entry which is preliminary data.</text>
</comment>
<feature type="transmembrane region" description="Helical" evidence="1">
    <location>
        <begin position="66"/>
        <end position="90"/>
    </location>
</feature>
<gene>
    <name evidence="2" type="ORF">ETU09_03485</name>
</gene>
<name>A0A563DGU5_9FLAO</name>
<accession>A0A563DGU5</accession>
<evidence type="ECO:0000313" key="3">
    <source>
        <dbReference type="Proteomes" id="UP000319499"/>
    </source>
</evidence>
<evidence type="ECO:0000256" key="1">
    <source>
        <dbReference type="SAM" id="Phobius"/>
    </source>
</evidence>
<proteinExistence type="predicted"/>
<feature type="transmembrane region" description="Helical" evidence="1">
    <location>
        <begin position="96"/>
        <end position="117"/>
    </location>
</feature>
<dbReference type="EMBL" id="SELH01000015">
    <property type="protein sequence ID" value="TWP29292.1"/>
    <property type="molecule type" value="Genomic_DNA"/>
</dbReference>
<feature type="transmembrane region" description="Helical" evidence="1">
    <location>
        <begin position="277"/>
        <end position="300"/>
    </location>
</feature>
<feature type="transmembrane region" description="Helical" evidence="1">
    <location>
        <begin position="219"/>
        <end position="238"/>
    </location>
</feature>